<name>A0ABD1MC83_9FABA</name>
<dbReference type="InterPro" id="IPR011009">
    <property type="entry name" value="Kinase-like_dom_sf"/>
</dbReference>
<dbReference type="Gene3D" id="3.30.200.20">
    <property type="entry name" value="Phosphorylase Kinase, domain 1"/>
    <property type="match status" value="1"/>
</dbReference>
<dbReference type="Proteomes" id="UP001603857">
    <property type="component" value="Unassembled WGS sequence"/>
</dbReference>
<dbReference type="InterPro" id="IPR000719">
    <property type="entry name" value="Prot_kinase_dom"/>
</dbReference>
<dbReference type="EMBL" id="JBGMDY010000005">
    <property type="protein sequence ID" value="KAL2333379.1"/>
    <property type="molecule type" value="Genomic_DNA"/>
</dbReference>
<dbReference type="InterPro" id="IPR050823">
    <property type="entry name" value="Plant_Ser_Thr_Prot_Kinase"/>
</dbReference>
<proteinExistence type="predicted"/>
<dbReference type="PANTHER" id="PTHR45621">
    <property type="entry name" value="OS01G0588500 PROTEIN-RELATED"/>
    <property type="match status" value="1"/>
</dbReference>
<dbReference type="InterPro" id="IPR008271">
    <property type="entry name" value="Ser/Thr_kinase_AS"/>
</dbReference>
<evidence type="ECO:0000313" key="2">
    <source>
        <dbReference type="EMBL" id="KAL2333379.1"/>
    </source>
</evidence>
<sequence>MASGMGDEIVENTDMTDDAISYIERVDSLIRSETASFYGDSPLYTFASLVDTAIRSSSASYEADYEPHSSITTNVHSQELSLQQSHNKPYYQTLTQHTHFHPLPHHSNEVSSGVMRAQRMPWTTTLYSRFVHEPYLGTSPVYEVSSGIMREPRTWWTTTPPTYLKSFTFNELQNATRGFCPDGIVGRGSFVYVFKGWIDENTLNPTKPGTGMAIAVKRTDKKGRCSFGYVFKGWIDGKTLDPTKPGTGMTIVVKRNDQKGRVSFGSVFKGWIDEKTLAPTKPRTGMAIAVKRNDQEGRQRYSEWLFLKHLKISYLPNVSGSAASECETLSWTIRMKVALDTAKALAFLHEVHLIYRDFKSSNILLDTNYNAKLSNFGLVINGAEEDEISTSIAGTIGYFDPAYFRTGLLSKKSDVYGFGVVLLELISGKRVLGRYGPNGDDLVEWAKPLLIDRKGIIEVMDSRIFYQYSDREAERIAHLAIQCLSDEQELRPTIDEVVRVLEHL</sequence>
<dbReference type="Gene3D" id="1.10.510.10">
    <property type="entry name" value="Transferase(Phosphotransferase) domain 1"/>
    <property type="match status" value="1"/>
</dbReference>
<feature type="domain" description="Protein kinase" evidence="1">
    <location>
        <begin position="179"/>
        <end position="504"/>
    </location>
</feature>
<reference evidence="2 3" key="1">
    <citation type="submission" date="2024-08" db="EMBL/GenBank/DDBJ databases">
        <title>Insights into the chromosomal genome structure of Flemingia macrophylla.</title>
        <authorList>
            <person name="Ding Y."/>
            <person name="Zhao Y."/>
            <person name="Bi W."/>
            <person name="Wu M."/>
            <person name="Zhao G."/>
            <person name="Gong Y."/>
            <person name="Li W."/>
            <person name="Zhang P."/>
        </authorList>
    </citation>
    <scope>NUCLEOTIDE SEQUENCE [LARGE SCALE GENOMIC DNA]</scope>
    <source>
        <strain evidence="2">DYQJB</strain>
        <tissue evidence="2">Leaf</tissue>
    </source>
</reference>
<evidence type="ECO:0000259" key="1">
    <source>
        <dbReference type="PROSITE" id="PS50011"/>
    </source>
</evidence>
<gene>
    <name evidence="2" type="ORF">Fmac_014592</name>
</gene>
<comment type="caution">
    <text evidence="2">The sequence shown here is derived from an EMBL/GenBank/DDBJ whole genome shotgun (WGS) entry which is preliminary data.</text>
</comment>
<protein>
    <recommendedName>
        <fullName evidence="1">Protein kinase domain-containing protein</fullName>
    </recommendedName>
</protein>
<dbReference type="Pfam" id="PF00069">
    <property type="entry name" value="Pkinase"/>
    <property type="match status" value="1"/>
</dbReference>
<dbReference type="SUPFAM" id="SSF56112">
    <property type="entry name" value="Protein kinase-like (PK-like)"/>
    <property type="match status" value="1"/>
</dbReference>
<accession>A0ABD1MC83</accession>
<evidence type="ECO:0000313" key="3">
    <source>
        <dbReference type="Proteomes" id="UP001603857"/>
    </source>
</evidence>
<keyword evidence="3" id="KW-1185">Reference proteome</keyword>
<dbReference type="PROSITE" id="PS00108">
    <property type="entry name" value="PROTEIN_KINASE_ST"/>
    <property type="match status" value="1"/>
</dbReference>
<dbReference type="AlphaFoldDB" id="A0ABD1MC83"/>
<dbReference type="PROSITE" id="PS50011">
    <property type="entry name" value="PROTEIN_KINASE_DOM"/>
    <property type="match status" value="1"/>
</dbReference>
<organism evidence="2 3">
    <name type="scientific">Flemingia macrophylla</name>
    <dbReference type="NCBI Taxonomy" id="520843"/>
    <lineage>
        <taxon>Eukaryota</taxon>
        <taxon>Viridiplantae</taxon>
        <taxon>Streptophyta</taxon>
        <taxon>Embryophyta</taxon>
        <taxon>Tracheophyta</taxon>
        <taxon>Spermatophyta</taxon>
        <taxon>Magnoliopsida</taxon>
        <taxon>eudicotyledons</taxon>
        <taxon>Gunneridae</taxon>
        <taxon>Pentapetalae</taxon>
        <taxon>rosids</taxon>
        <taxon>fabids</taxon>
        <taxon>Fabales</taxon>
        <taxon>Fabaceae</taxon>
        <taxon>Papilionoideae</taxon>
        <taxon>50 kb inversion clade</taxon>
        <taxon>NPAAA clade</taxon>
        <taxon>indigoferoid/millettioid clade</taxon>
        <taxon>Phaseoleae</taxon>
        <taxon>Flemingia</taxon>
    </lineage>
</organism>